<protein>
    <submittedName>
        <fullName evidence="3">Phage holin family protein</fullName>
    </submittedName>
</protein>
<dbReference type="Proteomes" id="UP000557872">
    <property type="component" value="Unassembled WGS sequence"/>
</dbReference>
<keyword evidence="2" id="KW-0472">Membrane</keyword>
<dbReference type="InterPro" id="IPR009937">
    <property type="entry name" value="Phage_holin_3_6"/>
</dbReference>
<proteinExistence type="predicted"/>
<dbReference type="AlphaFoldDB" id="A0A851GPI8"/>
<sequence>MATQTSNQTTQTPSSLGNEASHPGTPVEAPQTVNLPKEISDFIAARIELAKIEAQEAAEFSIRKAIHGVALALCGLFTWALVLAALTGTLAPWADRWMEGKIDHLPGWAAILFLLAFIHGVGALVFLGQLKKKPASPLFELSRQEIENDKQWLSNNK</sequence>
<dbReference type="EMBL" id="JACBAZ010000005">
    <property type="protein sequence ID" value="NWK56740.1"/>
    <property type="molecule type" value="Genomic_DNA"/>
</dbReference>
<keyword evidence="2" id="KW-0812">Transmembrane</keyword>
<organism evidence="3 4">
    <name type="scientific">Oceaniferula marina</name>
    <dbReference type="NCBI Taxonomy" id="2748318"/>
    <lineage>
        <taxon>Bacteria</taxon>
        <taxon>Pseudomonadati</taxon>
        <taxon>Verrucomicrobiota</taxon>
        <taxon>Verrucomicrobiia</taxon>
        <taxon>Verrucomicrobiales</taxon>
        <taxon>Verrucomicrobiaceae</taxon>
        <taxon>Oceaniferula</taxon>
    </lineage>
</organism>
<evidence type="ECO:0000313" key="4">
    <source>
        <dbReference type="Proteomes" id="UP000557872"/>
    </source>
</evidence>
<keyword evidence="2" id="KW-1133">Transmembrane helix</keyword>
<name>A0A851GPI8_9BACT</name>
<dbReference type="Pfam" id="PF07332">
    <property type="entry name" value="Phage_holin_3_6"/>
    <property type="match status" value="1"/>
</dbReference>
<feature type="transmembrane region" description="Helical" evidence="2">
    <location>
        <begin position="105"/>
        <end position="127"/>
    </location>
</feature>
<keyword evidence="4" id="KW-1185">Reference proteome</keyword>
<feature type="compositionally biased region" description="Low complexity" evidence="1">
    <location>
        <begin position="1"/>
        <end position="15"/>
    </location>
</feature>
<accession>A0A851GPI8</accession>
<evidence type="ECO:0000256" key="2">
    <source>
        <dbReference type="SAM" id="Phobius"/>
    </source>
</evidence>
<feature type="transmembrane region" description="Helical" evidence="2">
    <location>
        <begin position="69"/>
        <end position="93"/>
    </location>
</feature>
<evidence type="ECO:0000256" key="1">
    <source>
        <dbReference type="SAM" id="MobiDB-lite"/>
    </source>
</evidence>
<evidence type="ECO:0000313" key="3">
    <source>
        <dbReference type="EMBL" id="NWK56740.1"/>
    </source>
</evidence>
<feature type="region of interest" description="Disordered" evidence="1">
    <location>
        <begin position="1"/>
        <end position="31"/>
    </location>
</feature>
<gene>
    <name evidence="3" type="ORF">HW115_14040</name>
</gene>
<reference evidence="3 4" key="1">
    <citation type="submission" date="2020-07" db="EMBL/GenBank/DDBJ databases">
        <title>Roseicoccus Jingziensis gen. nov., sp. nov., isolated from coastal seawater.</title>
        <authorList>
            <person name="Feng X."/>
        </authorList>
    </citation>
    <scope>NUCLEOTIDE SEQUENCE [LARGE SCALE GENOMIC DNA]</scope>
    <source>
        <strain evidence="3 4">N1E253</strain>
    </source>
</reference>
<dbReference type="RefSeq" id="WP_178933536.1">
    <property type="nucleotide sequence ID" value="NZ_JACBAZ010000005.1"/>
</dbReference>
<comment type="caution">
    <text evidence="3">The sequence shown here is derived from an EMBL/GenBank/DDBJ whole genome shotgun (WGS) entry which is preliminary data.</text>
</comment>